<dbReference type="OrthoDB" id="9779069at2"/>
<dbReference type="PANTHER" id="PTHR43367:SF1">
    <property type="entry name" value="TWO-COMPONENT RESPONSE REGULATOR-LIKE APRR6-RELATED"/>
    <property type="match status" value="1"/>
</dbReference>
<dbReference type="SUPFAM" id="SSF52172">
    <property type="entry name" value="CheY-like"/>
    <property type="match status" value="1"/>
</dbReference>
<gene>
    <name evidence="4" type="ORF">TsocGM_22330</name>
</gene>
<feature type="modified residue" description="4-aspartylphosphate" evidence="1">
    <location>
        <position position="56"/>
    </location>
</feature>
<keyword evidence="5" id="KW-1185">Reference proteome</keyword>
<sequence length="196" mass="22091">MIRSLRIAVADDEPDMRDYYRAILPVLGHQVVACCADGDDLVRLCLQERPDLVITDIKMPSLDGIEAAARIERELPLPIILVSAFHDADLIKRAETDHVLAYLVKPIKQADLETAIAIALRRFEQFQALRREAADLRQALEDRKIIERAKGVLMKRSGLDEAASFRRLQKLASEKNLKLIELSRMILTAEEALGNP</sequence>
<dbReference type="SMART" id="SM01012">
    <property type="entry name" value="ANTAR"/>
    <property type="match status" value="1"/>
</dbReference>
<dbReference type="InterPro" id="IPR005561">
    <property type="entry name" value="ANTAR"/>
</dbReference>
<dbReference type="PANTHER" id="PTHR43367">
    <property type="match status" value="1"/>
</dbReference>
<dbReference type="AlphaFoldDB" id="A0A432ME20"/>
<name>A0A432ME20_9BACT</name>
<dbReference type="Proteomes" id="UP000280296">
    <property type="component" value="Unassembled WGS sequence"/>
</dbReference>
<dbReference type="Pfam" id="PF00072">
    <property type="entry name" value="Response_reg"/>
    <property type="match status" value="1"/>
</dbReference>
<evidence type="ECO:0000313" key="4">
    <source>
        <dbReference type="EMBL" id="RUL83392.1"/>
    </source>
</evidence>
<dbReference type="Pfam" id="PF03861">
    <property type="entry name" value="ANTAR"/>
    <property type="match status" value="1"/>
</dbReference>
<evidence type="ECO:0000259" key="3">
    <source>
        <dbReference type="PROSITE" id="PS50921"/>
    </source>
</evidence>
<dbReference type="InterPro" id="IPR008327">
    <property type="entry name" value="Sig_transdc_resp-reg_antiterm"/>
</dbReference>
<proteinExistence type="predicted"/>
<dbReference type="PROSITE" id="PS50921">
    <property type="entry name" value="ANTAR"/>
    <property type="match status" value="1"/>
</dbReference>
<dbReference type="InterPro" id="IPR036388">
    <property type="entry name" value="WH-like_DNA-bd_sf"/>
</dbReference>
<reference evidence="4 5" key="1">
    <citation type="submission" date="2018-12" db="EMBL/GenBank/DDBJ databases">
        <authorList>
            <person name="Toschakov S.V."/>
        </authorList>
    </citation>
    <scope>NUCLEOTIDE SEQUENCE [LARGE SCALE GENOMIC DNA]</scope>
    <source>
        <strain evidence="4 5">GM2012</strain>
    </source>
</reference>
<dbReference type="InterPro" id="IPR001789">
    <property type="entry name" value="Sig_transdc_resp-reg_receiver"/>
</dbReference>
<accession>A0A432ME20</accession>
<dbReference type="Gene3D" id="1.10.10.10">
    <property type="entry name" value="Winged helix-like DNA-binding domain superfamily/Winged helix DNA-binding domain"/>
    <property type="match status" value="1"/>
</dbReference>
<dbReference type="InterPro" id="IPR011006">
    <property type="entry name" value="CheY-like_superfamily"/>
</dbReference>
<dbReference type="GO" id="GO:0000160">
    <property type="term" value="P:phosphorelay signal transduction system"/>
    <property type="evidence" value="ECO:0007669"/>
    <property type="project" value="InterPro"/>
</dbReference>
<dbReference type="GO" id="GO:0003723">
    <property type="term" value="F:RNA binding"/>
    <property type="evidence" value="ECO:0007669"/>
    <property type="project" value="InterPro"/>
</dbReference>
<organism evidence="4 5">
    <name type="scientific">Tautonia sociabilis</name>
    <dbReference type="NCBI Taxonomy" id="2080755"/>
    <lineage>
        <taxon>Bacteria</taxon>
        <taxon>Pseudomonadati</taxon>
        <taxon>Planctomycetota</taxon>
        <taxon>Planctomycetia</taxon>
        <taxon>Isosphaerales</taxon>
        <taxon>Isosphaeraceae</taxon>
        <taxon>Tautonia</taxon>
    </lineage>
</organism>
<evidence type="ECO:0000313" key="5">
    <source>
        <dbReference type="Proteomes" id="UP000280296"/>
    </source>
</evidence>
<feature type="domain" description="ANTAR" evidence="3">
    <location>
        <begin position="126"/>
        <end position="187"/>
    </location>
</feature>
<dbReference type="SMART" id="SM00448">
    <property type="entry name" value="REC"/>
    <property type="match status" value="1"/>
</dbReference>
<dbReference type="PIRSF" id="PIRSF036382">
    <property type="entry name" value="RR_antiterm"/>
    <property type="match status" value="1"/>
</dbReference>
<evidence type="ECO:0000259" key="2">
    <source>
        <dbReference type="PROSITE" id="PS50110"/>
    </source>
</evidence>
<reference evidence="4 5" key="2">
    <citation type="submission" date="2019-01" db="EMBL/GenBank/DDBJ databases">
        <title>Tautonia sociabilis, a novel thermotolerant planctomycete of Isosphaeraceae family, isolated from a 4000 m deep subterranean habitat.</title>
        <authorList>
            <person name="Kovaleva O.L."/>
            <person name="Elcheninov A.G."/>
            <person name="Van Heerden E."/>
            <person name="Toshchakov S.V."/>
            <person name="Novikov A."/>
            <person name="Bonch-Osmolovskaya E.A."/>
            <person name="Kublanov I.V."/>
        </authorList>
    </citation>
    <scope>NUCLEOTIDE SEQUENCE [LARGE SCALE GENOMIC DNA]</scope>
    <source>
        <strain evidence="4 5">GM2012</strain>
    </source>
</reference>
<dbReference type="EMBL" id="RYZH01000061">
    <property type="protein sequence ID" value="RUL83392.1"/>
    <property type="molecule type" value="Genomic_DNA"/>
</dbReference>
<evidence type="ECO:0000256" key="1">
    <source>
        <dbReference type="PROSITE-ProRule" id="PRU00169"/>
    </source>
</evidence>
<dbReference type="RefSeq" id="WP_126727676.1">
    <property type="nucleotide sequence ID" value="NZ_RYZH01000061.1"/>
</dbReference>
<comment type="caution">
    <text evidence="4">The sequence shown here is derived from an EMBL/GenBank/DDBJ whole genome shotgun (WGS) entry which is preliminary data.</text>
</comment>
<keyword evidence="1" id="KW-0597">Phosphoprotein</keyword>
<dbReference type="PROSITE" id="PS50110">
    <property type="entry name" value="RESPONSE_REGULATORY"/>
    <property type="match status" value="1"/>
</dbReference>
<dbReference type="Gene3D" id="3.40.50.2300">
    <property type="match status" value="1"/>
</dbReference>
<feature type="domain" description="Response regulatory" evidence="2">
    <location>
        <begin position="6"/>
        <end position="120"/>
    </location>
</feature>
<protein>
    <submittedName>
        <fullName evidence="4">Response regulator</fullName>
    </submittedName>
</protein>